<protein>
    <submittedName>
        <fullName evidence="1">Uncharacterized protein</fullName>
    </submittedName>
</protein>
<dbReference type="GeneID" id="28815011"/>
<name>A0A194X2F9_MOLSC</name>
<organism evidence="1 2">
    <name type="scientific">Mollisia scopiformis</name>
    <name type="common">Conifer needle endophyte fungus</name>
    <name type="synonym">Phialocephala scopiformis</name>
    <dbReference type="NCBI Taxonomy" id="149040"/>
    <lineage>
        <taxon>Eukaryota</taxon>
        <taxon>Fungi</taxon>
        <taxon>Dikarya</taxon>
        <taxon>Ascomycota</taxon>
        <taxon>Pezizomycotina</taxon>
        <taxon>Leotiomycetes</taxon>
        <taxon>Helotiales</taxon>
        <taxon>Mollisiaceae</taxon>
        <taxon>Mollisia</taxon>
    </lineage>
</organism>
<accession>A0A194X2F9</accession>
<keyword evidence="2" id="KW-1185">Reference proteome</keyword>
<reference evidence="1 2" key="1">
    <citation type="submission" date="2015-10" db="EMBL/GenBank/DDBJ databases">
        <title>Full genome of DAOMC 229536 Phialocephala scopiformis, a fungal endophyte of spruce producing the potent anti-insectan compound rugulosin.</title>
        <authorList>
            <consortium name="DOE Joint Genome Institute"/>
            <person name="Walker A.K."/>
            <person name="Frasz S.L."/>
            <person name="Seifert K.A."/>
            <person name="Miller J.D."/>
            <person name="Mondo S.J."/>
            <person name="Labutti K."/>
            <person name="Lipzen A."/>
            <person name="Dockter R."/>
            <person name="Kennedy M."/>
            <person name="Grigoriev I.V."/>
            <person name="Spatafora J.W."/>
        </authorList>
    </citation>
    <scope>NUCLEOTIDE SEQUENCE [LARGE SCALE GENOMIC DNA]</scope>
    <source>
        <strain evidence="1 2">CBS 120377</strain>
    </source>
</reference>
<dbReference type="RefSeq" id="XP_018068731.1">
    <property type="nucleotide sequence ID" value="XM_018205285.1"/>
</dbReference>
<dbReference type="EMBL" id="KQ947420">
    <property type="protein sequence ID" value="KUJ14376.1"/>
    <property type="molecule type" value="Genomic_DNA"/>
</dbReference>
<proteinExistence type="predicted"/>
<dbReference type="AlphaFoldDB" id="A0A194X2F9"/>
<dbReference type="InParanoid" id="A0A194X2F9"/>
<evidence type="ECO:0000313" key="1">
    <source>
        <dbReference type="EMBL" id="KUJ14376.1"/>
    </source>
</evidence>
<dbReference type="Proteomes" id="UP000070700">
    <property type="component" value="Unassembled WGS sequence"/>
</dbReference>
<gene>
    <name evidence="1" type="ORF">LY89DRAFT_137123</name>
</gene>
<dbReference type="KEGG" id="psco:LY89DRAFT_137123"/>
<sequence>MQGYIWQRCEVHLTSKLLRKSRHPTSQEGLSISSSVVAGNFLNAASYFAQMATTIDTSVAHYETIVCIPGDVVVVESGILGDVKLQLAVGAVKSRDLYRDGSGPFACSPAANEKLPSPHFTSPTSKENFQQIRRLEVQSSPINLSILSPPHQTVNHLLLPAFPLKPRKHISFHSGPRRRSFSLPPCSHDLGRRSSLFRSQPPLPHHPCTYLLAPSQTAWQSAKSHGRPDSTMLSCNHLHSIAATRFCCPGNYLSHTKSGYGGTTHLTSSSVPVCICFTLHFI</sequence>
<evidence type="ECO:0000313" key="2">
    <source>
        <dbReference type="Proteomes" id="UP000070700"/>
    </source>
</evidence>